<protein>
    <submittedName>
        <fullName evidence="1">Mycofactocin</fullName>
    </submittedName>
</protein>
<dbReference type="Proteomes" id="UP000183810">
    <property type="component" value="Chromosome"/>
</dbReference>
<evidence type="ECO:0000313" key="1">
    <source>
        <dbReference type="EMBL" id="APE37301.1"/>
    </source>
</evidence>
<dbReference type="NCBIfam" id="TIGR03969">
    <property type="entry name" value="mycofactocin"/>
    <property type="match status" value="1"/>
</dbReference>
<dbReference type="EMBL" id="CP018082">
    <property type="protein sequence ID" value="APE37301.1"/>
    <property type="molecule type" value="Genomic_DNA"/>
</dbReference>
<gene>
    <name evidence="1" type="ORF">BOX37_28990</name>
</gene>
<evidence type="ECO:0000313" key="2">
    <source>
        <dbReference type="Proteomes" id="UP000183810"/>
    </source>
</evidence>
<proteinExistence type="predicted"/>
<reference evidence="1" key="1">
    <citation type="submission" date="2016-11" db="EMBL/GenBank/DDBJ databases">
        <authorList>
            <person name="Jaros S."/>
            <person name="Januszkiewicz K."/>
            <person name="Wedrychowicz H."/>
        </authorList>
    </citation>
    <scope>NUCLEOTIDE SEQUENCE [LARGE SCALE GENOMIC DNA]</scope>
    <source>
        <strain evidence="1">Y48</strain>
    </source>
</reference>
<dbReference type="InterPro" id="IPR023988">
    <property type="entry name" value="MftA"/>
</dbReference>
<sequence>MEVVMSENATRATVETDEDLVTETLIEEVSIDGMCGVY</sequence>
<dbReference type="Pfam" id="PF23709">
    <property type="entry name" value="MftA"/>
    <property type="match status" value="1"/>
</dbReference>
<dbReference type="KEGG" id="nsl:BOX37_28990"/>
<organism evidence="1 2">
    <name type="scientific">Nocardia mangyaensis</name>
    <dbReference type="NCBI Taxonomy" id="2213200"/>
    <lineage>
        <taxon>Bacteria</taxon>
        <taxon>Bacillati</taxon>
        <taxon>Actinomycetota</taxon>
        <taxon>Actinomycetes</taxon>
        <taxon>Mycobacteriales</taxon>
        <taxon>Nocardiaceae</taxon>
        <taxon>Nocardia</taxon>
    </lineage>
</organism>
<dbReference type="AlphaFoldDB" id="A0A1J0VZ73"/>
<accession>A0A1J0VZ73</accession>
<keyword evidence="2" id="KW-1185">Reference proteome</keyword>
<name>A0A1J0VZ73_9NOCA</name>